<name>A0A329B9J6_9BURK</name>
<dbReference type="EMBL" id="QLTK01000043">
    <property type="protein sequence ID" value="RAS19383.1"/>
    <property type="molecule type" value="Genomic_DNA"/>
</dbReference>
<evidence type="ECO:0000259" key="1">
    <source>
        <dbReference type="Pfam" id="PF10106"/>
    </source>
</evidence>
<accession>A0A329B9J6</accession>
<dbReference type="Pfam" id="PF10106">
    <property type="entry name" value="DUF2345"/>
    <property type="match status" value="1"/>
</dbReference>
<sequence>MTDKISLFVQNAGMKLFAAKGKVEIRAHSDNIELTAQKTVKVLSASENVEVAASQGVLLTAGGAYIRIHDGNIEIHAPGQIDIKGAQHAFNGPTSSPYDLPTLPKGDLHNKLELNLTDSNLKPVPGAPYKVLFENGTTMAGKLDANGHAVLRDVPEGTAKAFFGEDARPFAQQALPEAKTLDQADVLKELGAGGHEGINEENLASLFNQFSGRPDIQ</sequence>
<evidence type="ECO:0000313" key="2">
    <source>
        <dbReference type="EMBL" id="RAS19383.1"/>
    </source>
</evidence>
<dbReference type="RefSeq" id="WP_167444671.1">
    <property type="nucleotide sequence ID" value="NZ_CADFFP010000042.1"/>
</dbReference>
<proteinExistence type="predicted"/>
<dbReference type="Proteomes" id="UP000248918">
    <property type="component" value="Unassembled WGS sequence"/>
</dbReference>
<gene>
    <name evidence="2" type="ORF">BX591_14347</name>
</gene>
<reference evidence="2 3" key="1">
    <citation type="submission" date="2018-06" db="EMBL/GenBank/DDBJ databases">
        <title>Genomic Encyclopedia of Type Strains, Phase III (KMG-III): the genomes of soil and plant-associated and newly described type strains.</title>
        <authorList>
            <person name="Whitman W."/>
        </authorList>
    </citation>
    <scope>NUCLEOTIDE SEQUENCE [LARGE SCALE GENOMIC DNA]</scope>
    <source>
        <strain evidence="2 3">LMG 23644</strain>
    </source>
</reference>
<dbReference type="InterPro" id="IPR018769">
    <property type="entry name" value="VgrG2_DUF2345"/>
</dbReference>
<protein>
    <submittedName>
        <fullName evidence="2">Uncharacterized protein DUF2345</fullName>
    </submittedName>
</protein>
<dbReference type="AlphaFoldDB" id="A0A329B9J6"/>
<evidence type="ECO:0000313" key="3">
    <source>
        <dbReference type="Proteomes" id="UP000248918"/>
    </source>
</evidence>
<feature type="domain" description="DUF2345" evidence="1">
    <location>
        <begin position="3"/>
        <end position="93"/>
    </location>
</feature>
<comment type="caution">
    <text evidence="2">The sequence shown here is derived from an EMBL/GenBank/DDBJ whole genome shotgun (WGS) entry which is preliminary data.</text>
</comment>
<organism evidence="2 3">
    <name type="scientific">Paraburkholderia bryophila</name>
    <dbReference type="NCBI Taxonomy" id="420952"/>
    <lineage>
        <taxon>Bacteria</taxon>
        <taxon>Pseudomonadati</taxon>
        <taxon>Pseudomonadota</taxon>
        <taxon>Betaproteobacteria</taxon>
        <taxon>Burkholderiales</taxon>
        <taxon>Burkholderiaceae</taxon>
        <taxon>Paraburkholderia</taxon>
    </lineage>
</organism>